<feature type="signal peptide" evidence="1">
    <location>
        <begin position="1"/>
        <end position="24"/>
    </location>
</feature>
<accession>A0AA90UHM9</accession>
<feature type="chain" id="PRO_5041709589" evidence="1">
    <location>
        <begin position="25"/>
        <end position="64"/>
    </location>
</feature>
<proteinExistence type="predicted"/>
<comment type="caution">
    <text evidence="2">The sequence shown here is derived from an EMBL/GenBank/DDBJ whole genome shotgun (WGS) entry which is preliminary data.</text>
</comment>
<evidence type="ECO:0000313" key="2">
    <source>
        <dbReference type="EMBL" id="MQN14063.1"/>
    </source>
</evidence>
<dbReference type="RefSeq" id="WP_153129448.1">
    <property type="nucleotide sequence ID" value="NZ_VZCW01000379.1"/>
</dbReference>
<organism evidence="2 3">
    <name type="scientific">Segatella copri</name>
    <dbReference type="NCBI Taxonomy" id="165179"/>
    <lineage>
        <taxon>Bacteria</taxon>
        <taxon>Pseudomonadati</taxon>
        <taxon>Bacteroidota</taxon>
        <taxon>Bacteroidia</taxon>
        <taxon>Bacteroidales</taxon>
        <taxon>Prevotellaceae</taxon>
        <taxon>Segatella</taxon>
    </lineage>
</organism>
<protein>
    <submittedName>
        <fullName evidence="2">Uncharacterized protein</fullName>
    </submittedName>
</protein>
<gene>
    <name evidence="2" type="ORF">F7D95_14985</name>
</gene>
<sequence length="64" mass="6820">MKKKVLMSAALMLLLGGVSANAKAVDYDIITSCGAVHHVSEIGDNVSTKQLVQYAKYIDSVYCG</sequence>
<name>A0AA90UHM9_9BACT</name>
<dbReference type="AlphaFoldDB" id="A0AA90UHM9"/>
<evidence type="ECO:0000256" key="1">
    <source>
        <dbReference type="SAM" id="SignalP"/>
    </source>
</evidence>
<dbReference type="EMBL" id="VZCW01000379">
    <property type="protein sequence ID" value="MQN14063.1"/>
    <property type="molecule type" value="Genomic_DNA"/>
</dbReference>
<dbReference type="Proteomes" id="UP000442105">
    <property type="component" value="Unassembled WGS sequence"/>
</dbReference>
<keyword evidence="1" id="KW-0732">Signal</keyword>
<evidence type="ECO:0000313" key="3">
    <source>
        <dbReference type="Proteomes" id="UP000442105"/>
    </source>
</evidence>
<reference evidence="3" key="1">
    <citation type="submission" date="2019-09" db="EMBL/GenBank/DDBJ databases">
        <title>Distinct polysaccharide growth profiles of human intestinal Prevotella copri isolates.</title>
        <authorList>
            <person name="Fehlner-Peach H."/>
            <person name="Magnabosco C."/>
            <person name="Raghavan V."/>
            <person name="Scher J.U."/>
            <person name="Tett A."/>
            <person name="Cox L.M."/>
            <person name="Gottsegen C."/>
            <person name="Watters A."/>
            <person name="Wiltshire- Gordon J.D."/>
            <person name="Segata N."/>
            <person name="Bonneau R."/>
            <person name="Littman D.R."/>
        </authorList>
    </citation>
    <scope>NUCLEOTIDE SEQUENCE [LARGE SCALE GENOMIC DNA]</scope>
    <source>
        <strain evidence="3">iAQ1179</strain>
    </source>
</reference>